<accession>A0ABT2Y5X4</accession>
<evidence type="ECO:0000313" key="1">
    <source>
        <dbReference type="EMBL" id="MCV2232126.1"/>
    </source>
</evidence>
<reference evidence="1" key="1">
    <citation type="submission" date="2022-09" db="EMBL/GenBank/DDBJ databases">
        <title>Novel Mycoplasma species identified in domestic and wild animals.</title>
        <authorList>
            <person name="Volokhov D.V."/>
            <person name="Furtak V.A."/>
            <person name="Zagorodnyaya T.A."/>
        </authorList>
    </citation>
    <scope>NUCLEOTIDE SEQUENCE</scope>
    <source>
        <strain evidence="1">Oakley</strain>
    </source>
</reference>
<dbReference type="Pfam" id="PF19524">
    <property type="entry name" value="DUF6054"/>
    <property type="match status" value="1"/>
</dbReference>
<protein>
    <submittedName>
        <fullName evidence="1">DUF6054 family protein</fullName>
    </submittedName>
</protein>
<keyword evidence="2" id="KW-1185">Reference proteome</keyword>
<name>A0ABT2Y5X4_9MOLU</name>
<proteinExistence type="predicted"/>
<dbReference type="RefSeq" id="WP_263608302.1">
    <property type="nucleotide sequence ID" value="NZ_JAOVQM010000003.1"/>
</dbReference>
<dbReference type="Proteomes" id="UP001177160">
    <property type="component" value="Unassembled WGS sequence"/>
</dbReference>
<dbReference type="InterPro" id="IPR046117">
    <property type="entry name" value="DUF6054"/>
</dbReference>
<dbReference type="EMBL" id="JAOVQM010000003">
    <property type="protein sequence ID" value="MCV2232126.1"/>
    <property type="molecule type" value="Genomic_DNA"/>
</dbReference>
<comment type="caution">
    <text evidence="1">The sequence shown here is derived from an EMBL/GenBank/DDBJ whole genome shotgun (WGS) entry which is preliminary data.</text>
</comment>
<evidence type="ECO:0000313" key="2">
    <source>
        <dbReference type="Proteomes" id="UP001177160"/>
    </source>
</evidence>
<sequence>MSSIRMQGSGSIDQISGAIYTEIVQGSITGECRLDVKHRFDNGQTRLMVFEKFYYRAGNRASLTVLITEKDDQIFVDAISTGGSTGALIRFNWGAENSFVGLVEKTLRNLGFR</sequence>
<organism evidence="1 2">
    <name type="scientific">Paracholeplasma manati</name>
    <dbReference type="NCBI Taxonomy" id="591373"/>
    <lineage>
        <taxon>Bacteria</taxon>
        <taxon>Bacillati</taxon>
        <taxon>Mycoplasmatota</taxon>
        <taxon>Mollicutes</taxon>
        <taxon>Acholeplasmatales</taxon>
        <taxon>Acholeplasmataceae</taxon>
        <taxon>Paracholeplasma</taxon>
    </lineage>
</organism>
<gene>
    <name evidence="1" type="ORF">N7548_04720</name>
</gene>